<dbReference type="EMBL" id="MCFL01000113">
    <property type="protein sequence ID" value="ORZ29981.1"/>
    <property type="molecule type" value="Genomic_DNA"/>
</dbReference>
<organism evidence="1 2">
    <name type="scientific">Catenaria anguillulae PL171</name>
    <dbReference type="NCBI Taxonomy" id="765915"/>
    <lineage>
        <taxon>Eukaryota</taxon>
        <taxon>Fungi</taxon>
        <taxon>Fungi incertae sedis</taxon>
        <taxon>Blastocladiomycota</taxon>
        <taxon>Blastocladiomycetes</taxon>
        <taxon>Blastocladiales</taxon>
        <taxon>Catenariaceae</taxon>
        <taxon>Catenaria</taxon>
    </lineage>
</organism>
<comment type="caution">
    <text evidence="1">The sequence shown here is derived from an EMBL/GenBank/DDBJ whole genome shotgun (WGS) entry which is preliminary data.</text>
</comment>
<evidence type="ECO:0000313" key="2">
    <source>
        <dbReference type="Proteomes" id="UP000193411"/>
    </source>
</evidence>
<dbReference type="Proteomes" id="UP000193411">
    <property type="component" value="Unassembled WGS sequence"/>
</dbReference>
<protein>
    <submittedName>
        <fullName evidence="1">Uncharacterized protein</fullName>
    </submittedName>
</protein>
<accession>A0A1Y2H7P8</accession>
<gene>
    <name evidence="1" type="ORF">BCR44DRAFT_45728</name>
</gene>
<keyword evidence="2" id="KW-1185">Reference proteome</keyword>
<name>A0A1Y2H7P8_9FUNG</name>
<reference evidence="1 2" key="1">
    <citation type="submission" date="2016-07" db="EMBL/GenBank/DDBJ databases">
        <title>Pervasive Adenine N6-methylation of Active Genes in Fungi.</title>
        <authorList>
            <consortium name="DOE Joint Genome Institute"/>
            <person name="Mondo S.J."/>
            <person name="Dannebaum R.O."/>
            <person name="Kuo R.C."/>
            <person name="Labutti K."/>
            <person name="Haridas S."/>
            <person name="Kuo A."/>
            <person name="Salamov A."/>
            <person name="Ahrendt S.R."/>
            <person name="Lipzen A."/>
            <person name="Sullivan W."/>
            <person name="Andreopoulos W.B."/>
            <person name="Clum A."/>
            <person name="Lindquist E."/>
            <person name="Daum C."/>
            <person name="Ramamoorthy G.K."/>
            <person name="Gryganskyi A."/>
            <person name="Culley D."/>
            <person name="Magnuson J.K."/>
            <person name="James T.Y."/>
            <person name="O'Malley M.A."/>
            <person name="Stajich J.E."/>
            <person name="Spatafora J.W."/>
            <person name="Visel A."/>
            <person name="Grigoriev I.V."/>
        </authorList>
    </citation>
    <scope>NUCLEOTIDE SEQUENCE [LARGE SCALE GENOMIC DNA]</scope>
    <source>
        <strain evidence="1 2">PL171</strain>
    </source>
</reference>
<proteinExistence type="predicted"/>
<dbReference type="AlphaFoldDB" id="A0A1Y2H7P8"/>
<evidence type="ECO:0000313" key="1">
    <source>
        <dbReference type="EMBL" id="ORZ29981.1"/>
    </source>
</evidence>
<sequence>MAHDALMDTLRQSSTEPDNLIERAVEYAFNRPVFIVATTANRRERPDLWAAMLEFVGEEEAVPKGGKLALLLSVDCIGLQEPTGREIVEDARDRTYVLSERLAVIAPIPGKRIRKEPAGDGGRTPARFERAFELTDSEMSPFSDLDERTA</sequence>